<proteinExistence type="predicted"/>
<accession>A0A7C8V9T3</accession>
<dbReference type="OrthoDB" id="10572092at2759"/>
<feature type="signal peptide" evidence="1">
    <location>
        <begin position="1"/>
        <end position="18"/>
    </location>
</feature>
<dbReference type="AlphaFoldDB" id="A0A7C8V9T3"/>
<gene>
    <name evidence="2" type="ORF">TWF970_001636</name>
</gene>
<reference evidence="2 3" key="1">
    <citation type="submission" date="2020-01" db="EMBL/GenBank/DDBJ databases">
        <authorList>
            <person name="Palmer J.M."/>
        </authorList>
    </citation>
    <scope>NUCLEOTIDE SEQUENCE [LARGE SCALE GENOMIC DNA]</scope>
    <source>
        <strain evidence="2 3">TWF970</strain>
    </source>
</reference>
<sequence length="620" mass="62940">MRVAALGFRLLSISSVLAFPFKGGAGTELGSVLVKRGQELCPALYQEGPIQFFAFPQSVFVAVTSTTRTTTRSSTASTSTLSTTTVSTTLSTTRATTSSTTTTTTTRITTSSTTTTAFQVVCSSTPPSCEANGCSGTVAPAGTGNPTCKSTNFSGCACIPSVNTPGYTCPNQSCGANNCAGSFNNNGASATCKNYGAGCACAPTTAMCGNSASCDAGGCAGSFDNNGALATCKGNWATCRCNPTANTCGNQASCDAGGCAGSFDNNGAYATCKGNWATCRCNPTQGTGGTCGARGSCDGGNCAGSFLGNTPLPQVVVPTDATGNGMVILVSLGVQGTSWDAAVRLLRGPAGPAVIVRVVIAIIVRAPLPVTTPTLSALMPMRRATVIPRTIPAGIRKTAIRTGVMDNGTRVALLAVPVISSAAAVIRQGTHAAQERAASAMAAPDEGAVMASGAVLGDTLLVHAITTLSGVILIGMRVGRVVDMNSDRTRMNAFPDIALRNTSSGLRRIVDFNTNINPSFHAIKNILPTNPDTMKASFIFTLALAAAVTASPIERANLEKRGCPVGTPGYSYCSQGCQSKYAITAPCQIATGAASVPAVCVESVPRVLGTCIYDYECEGL</sequence>
<organism evidence="2 3">
    <name type="scientific">Orbilia oligospora</name>
    <name type="common">Nematode-trapping fungus</name>
    <name type="synonym">Arthrobotrys oligospora</name>
    <dbReference type="NCBI Taxonomy" id="2813651"/>
    <lineage>
        <taxon>Eukaryota</taxon>
        <taxon>Fungi</taxon>
        <taxon>Dikarya</taxon>
        <taxon>Ascomycota</taxon>
        <taxon>Pezizomycotina</taxon>
        <taxon>Orbiliomycetes</taxon>
        <taxon>Orbiliales</taxon>
        <taxon>Orbiliaceae</taxon>
        <taxon>Orbilia</taxon>
    </lineage>
</organism>
<feature type="chain" id="PRO_5028858431" description="EGF-like domain-containing protein" evidence="1">
    <location>
        <begin position="19"/>
        <end position="620"/>
    </location>
</feature>
<name>A0A7C8V9T3_ORBOL</name>
<evidence type="ECO:0000313" key="2">
    <source>
        <dbReference type="EMBL" id="KAF3282222.1"/>
    </source>
</evidence>
<dbReference type="EMBL" id="JAABOJ010000013">
    <property type="protein sequence ID" value="KAF3282222.1"/>
    <property type="molecule type" value="Genomic_DNA"/>
</dbReference>
<evidence type="ECO:0000313" key="3">
    <source>
        <dbReference type="Proteomes" id="UP000474640"/>
    </source>
</evidence>
<dbReference type="Proteomes" id="UP000474640">
    <property type="component" value="Unassembled WGS sequence"/>
</dbReference>
<keyword evidence="1" id="KW-0732">Signal</keyword>
<comment type="caution">
    <text evidence="2">The sequence shown here is derived from an EMBL/GenBank/DDBJ whole genome shotgun (WGS) entry which is preliminary data.</text>
</comment>
<evidence type="ECO:0008006" key="4">
    <source>
        <dbReference type="Google" id="ProtNLM"/>
    </source>
</evidence>
<evidence type="ECO:0000256" key="1">
    <source>
        <dbReference type="SAM" id="SignalP"/>
    </source>
</evidence>
<protein>
    <recommendedName>
        <fullName evidence="4">EGF-like domain-containing protein</fullName>
    </recommendedName>
</protein>